<dbReference type="PROSITE" id="PS50015">
    <property type="entry name" value="SAP_B"/>
    <property type="match status" value="1"/>
</dbReference>
<dbReference type="OrthoDB" id="282973at2759"/>
<organism evidence="6 7">
    <name type="scientific">Oesophagostomum dentatum</name>
    <name type="common">Nodular worm</name>
    <dbReference type="NCBI Taxonomy" id="61180"/>
    <lineage>
        <taxon>Eukaryota</taxon>
        <taxon>Metazoa</taxon>
        <taxon>Ecdysozoa</taxon>
        <taxon>Nematoda</taxon>
        <taxon>Chromadorea</taxon>
        <taxon>Rhabditida</taxon>
        <taxon>Rhabditina</taxon>
        <taxon>Rhabditomorpha</taxon>
        <taxon>Strongyloidea</taxon>
        <taxon>Strongylidae</taxon>
        <taxon>Oesophagostomum</taxon>
    </lineage>
</organism>
<evidence type="ECO:0000256" key="1">
    <source>
        <dbReference type="ARBA" id="ARBA00022801"/>
    </source>
</evidence>
<evidence type="ECO:0000256" key="4">
    <source>
        <dbReference type="SAM" id="SignalP"/>
    </source>
</evidence>
<dbReference type="InterPro" id="IPR011001">
    <property type="entry name" value="Saposin-like"/>
</dbReference>
<evidence type="ECO:0000256" key="3">
    <source>
        <dbReference type="ARBA" id="ARBA00023180"/>
    </source>
</evidence>
<dbReference type="PANTHER" id="PTHR10340:SF54">
    <property type="entry name" value="SPHINGOMYELIN PHOSPHODIESTERASE 2"/>
    <property type="match status" value="1"/>
</dbReference>
<dbReference type="GO" id="GO:0005764">
    <property type="term" value="C:lysosome"/>
    <property type="evidence" value="ECO:0007669"/>
    <property type="project" value="TreeGrafter"/>
</dbReference>
<feature type="signal peptide" evidence="4">
    <location>
        <begin position="1"/>
        <end position="18"/>
    </location>
</feature>
<feature type="domain" description="Saposin B-type" evidence="5">
    <location>
        <begin position="44"/>
        <end position="127"/>
    </location>
</feature>
<gene>
    <name evidence="6" type="ORF">OESDEN_05417</name>
</gene>
<dbReference type="InterPro" id="IPR029052">
    <property type="entry name" value="Metallo-depent_PP-like"/>
</dbReference>
<evidence type="ECO:0000313" key="6">
    <source>
        <dbReference type="EMBL" id="KHJ94645.1"/>
    </source>
</evidence>
<name>A0A0B1TH07_OESDE</name>
<dbReference type="Pfam" id="PF19272">
    <property type="entry name" value="ASMase_C"/>
    <property type="match status" value="1"/>
</dbReference>
<keyword evidence="1" id="KW-0378">Hydrolase</keyword>
<evidence type="ECO:0000259" key="5">
    <source>
        <dbReference type="PROSITE" id="PS50015"/>
    </source>
</evidence>
<dbReference type="SUPFAM" id="SSF47862">
    <property type="entry name" value="Saposin"/>
    <property type="match status" value="1"/>
</dbReference>
<dbReference type="Gene3D" id="1.10.225.10">
    <property type="entry name" value="Saposin-like"/>
    <property type="match status" value="1"/>
</dbReference>
<dbReference type="AlphaFoldDB" id="A0A0B1TH07"/>
<protein>
    <submittedName>
        <fullName evidence="6">Saposin-like type B, region 1</fullName>
    </submittedName>
</protein>
<dbReference type="GO" id="GO:0005615">
    <property type="term" value="C:extracellular space"/>
    <property type="evidence" value="ECO:0007669"/>
    <property type="project" value="TreeGrafter"/>
</dbReference>
<keyword evidence="3" id="KW-0325">Glycoprotein</keyword>
<keyword evidence="2" id="KW-1015">Disulfide bond</keyword>
<dbReference type="InterPro" id="IPR008139">
    <property type="entry name" value="SaposinB_dom"/>
</dbReference>
<dbReference type="InterPro" id="IPR045473">
    <property type="entry name" value="ASM_C"/>
</dbReference>
<dbReference type="GO" id="GO:0061750">
    <property type="term" value="F:acid sphingomyelin phosphodiesterase activity"/>
    <property type="evidence" value="ECO:0007669"/>
    <property type="project" value="TreeGrafter"/>
</dbReference>
<proteinExistence type="predicted"/>
<accession>A0A0B1TH07</accession>
<evidence type="ECO:0000256" key="2">
    <source>
        <dbReference type="ARBA" id="ARBA00023157"/>
    </source>
</evidence>
<dbReference type="SUPFAM" id="SSF56300">
    <property type="entry name" value="Metallo-dependent phosphatases"/>
    <property type="match status" value="1"/>
</dbReference>
<dbReference type="GO" id="GO:0046513">
    <property type="term" value="P:ceramide biosynthetic process"/>
    <property type="evidence" value="ECO:0007669"/>
    <property type="project" value="TreeGrafter"/>
</dbReference>
<dbReference type="PANTHER" id="PTHR10340">
    <property type="entry name" value="SPHINGOMYELIN PHOSPHODIESTERASE"/>
    <property type="match status" value="1"/>
</dbReference>
<dbReference type="Proteomes" id="UP000053660">
    <property type="component" value="Unassembled WGS sequence"/>
</dbReference>
<keyword evidence="7" id="KW-1185">Reference proteome</keyword>
<evidence type="ECO:0000313" key="7">
    <source>
        <dbReference type="Proteomes" id="UP000053660"/>
    </source>
</evidence>
<reference evidence="6 7" key="1">
    <citation type="submission" date="2014-03" db="EMBL/GenBank/DDBJ databases">
        <title>Draft genome of the hookworm Oesophagostomum dentatum.</title>
        <authorList>
            <person name="Mitreva M."/>
        </authorList>
    </citation>
    <scope>NUCLEOTIDE SEQUENCE [LARGE SCALE GENOMIC DNA]</scope>
    <source>
        <strain evidence="6 7">OD-Hann</strain>
    </source>
</reference>
<dbReference type="EMBL" id="KN550251">
    <property type="protein sequence ID" value="KHJ94645.1"/>
    <property type="molecule type" value="Genomic_DNA"/>
</dbReference>
<dbReference type="SMART" id="SM00741">
    <property type="entry name" value="SapB"/>
    <property type="match status" value="1"/>
</dbReference>
<dbReference type="GO" id="GO:0016020">
    <property type="term" value="C:membrane"/>
    <property type="evidence" value="ECO:0007669"/>
    <property type="project" value="GOC"/>
</dbReference>
<dbReference type="GO" id="GO:0006685">
    <property type="term" value="P:sphingomyelin catabolic process"/>
    <property type="evidence" value="ECO:0007669"/>
    <property type="project" value="TreeGrafter"/>
</dbReference>
<sequence length="438" mass="50561">MRLLLLLLLIFSAVLASAGPELHRLSKHRAIRQVKRLAAEQDDPTAICGICGLLVGGLNQMVQQNKTDIEIEQTLISLCDGIGFEPSHICKHIIEVYTSMLVFVLKNADINPNEICGAFFPECGNSDFPLSAMWNVSIPGGKPPIQKWPKIPNGRPTYKVLHLTDIHIDRQYAVGSEAYCQLDNSFGRYALCCRNYADDSLVSRPNTKKIRIPAGPWGMPNICDLPYQTFESALEHISTTHTDVHIISHIPPGDDYCLKGWSFNYFEIVKRFEKTIAEQFYAHTHNDHFQVYYDPADNMRPFHFNWITPSLTTFEFNNPSYRIYTIDGGYQGATYTVKDAETYFANVTEANANNKPPIWRLEYNTRQFYNMTDFSPQSWSDLSDRLWEDKQLFRQFIKYYYRNDYNSECYNDDSCRRNFVCAMKKARSYDESFCDSLK</sequence>
<keyword evidence="4" id="KW-0732">Signal</keyword>
<feature type="chain" id="PRO_5002082198" evidence="4">
    <location>
        <begin position="19"/>
        <end position="438"/>
    </location>
</feature>